<sequence length="175" mass="19007">MRKKQEPSRPVTVREPSAGDEQGLRAMFRGLSRETIYKRFHMPYARVPESLAVHLARHTNGRSLVAVAAGGIVGHAMYAPESRGEAEVALVVEDGWQSRGIGKLLLTDLALRASDQGVEVFTAVALGGNRRVLGLVEAVFDGARYTIRDGSYDIRMPLKGLRSPAEPEGESRPAA</sequence>
<dbReference type="InterPro" id="IPR000182">
    <property type="entry name" value="GNAT_dom"/>
</dbReference>
<keyword evidence="2" id="KW-0808">Transferase</keyword>
<proteinExistence type="predicted"/>
<dbReference type="SUPFAM" id="SSF55729">
    <property type="entry name" value="Acyl-CoA N-acyltransferases (Nat)"/>
    <property type="match status" value="1"/>
</dbReference>
<name>A0A6G8Q6L7_9ACTN</name>
<protein>
    <submittedName>
        <fullName evidence="2">GNAT family N-acetyltransferase</fullName>
    </submittedName>
</protein>
<dbReference type="RefSeq" id="WP_166174061.1">
    <property type="nucleotide sequence ID" value="NZ_CP045119.1"/>
</dbReference>
<dbReference type="Pfam" id="PF00583">
    <property type="entry name" value="Acetyltransf_1"/>
    <property type="match status" value="1"/>
</dbReference>
<reference evidence="2 3" key="1">
    <citation type="submission" date="2019-10" db="EMBL/GenBank/DDBJ databases">
        <title>Rubrobacter sp nov SCSIO 52090 isolated from a deep-sea sediment in the South China Sea.</title>
        <authorList>
            <person name="Chen R.W."/>
        </authorList>
    </citation>
    <scope>NUCLEOTIDE SEQUENCE [LARGE SCALE GENOMIC DNA]</scope>
    <source>
        <strain evidence="2 3">SCSIO 52909</strain>
    </source>
</reference>
<dbReference type="InterPro" id="IPR016181">
    <property type="entry name" value="Acyl_CoA_acyltransferase"/>
</dbReference>
<dbReference type="CDD" id="cd04301">
    <property type="entry name" value="NAT_SF"/>
    <property type="match status" value="1"/>
</dbReference>
<feature type="domain" description="N-acetyltransferase" evidence="1">
    <location>
        <begin position="11"/>
        <end position="159"/>
    </location>
</feature>
<evidence type="ECO:0000313" key="3">
    <source>
        <dbReference type="Proteomes" id="UP000501452"/>
    </source>
</evidence>
<accession>A0A6G8Q6L7</accession>
<organism evidence="2 3">
    <name type="scientific">Rubrobacter tropicus</name>
    <dbReference type="NCBI Taxonomy" id="2653851"/>
    <lineage>
        <taxon>Bacteria</taxon>
        <taxon>Bacillati</taxon>
        <taxon>Actinomycetota</taxon>
        <taxon>Rubrobacteria</taxon>
        <taxon>Rubrobacterales</taxon>
        <taxon>Rubrobacteraceae</taxon>
        <taxon>Rubrobacter</taxon>
    </lineage>
</organism>
<dbReference type="AlphaFoldDB" id="A0A6G8Q6L7"/>
<dbReference type="Proteomes" id="UP000501452">
    <property type="component" value="Chromosome"/>
</dbReference>
<evidence type="ECO:0000259" key="1">
    <source>
        <dbReference type="PROSITE" id="PS51186"/>
    </source>
</evidence>
<evidence type="ECO:0000313" key="2">
    <source>
        <dbReference type="EMBL" id="QIN82079.1"/>
    </source>
</evidence>
<gene>
    <name evidence="2" type="ORF">GBA63_05055</name>
</gene>
<dbReference type="GO" id="GO:0016747">
    <property type="term" value="F:acyltransferase activity, transferring groups other than amino-acyl groups"/>
    <property type="evidence" value="ECO:0007669"/>
    <property type="project" value="InterPro"/>
</dbReference>
<dbReference type="PROSITE" id="PS51186">
    <property type="entry name" value="GNAT"/>
    <property type="match status" value="1"/>
</dbReference>
<dbReference type="KEGG" id="rub:GBA63_05055"/>
<dbReference type="EMBL" id="CP045119">
    <property type="protein sequence ID" value="QIN82079.1"/>
    <property type="molecule type" value="Genomic_DNA"/>
</dbReference>
<keyword evidence="3" id="KW-1185">Reference proteome</keyword>
<dbReference type="Gene3D" id="3.40.630.30">
    <property type="match status" value="1"/>
</dbReference>